<dbReference type="PANTHER" id="PTHR15657">
    <property type="entry name" value="THYROID TRANSCRIPTION FACTOR 1-ASSOCIATED PROTEIN 26"/>
    <property type="match status" value="1"/>
</dbReference>
<organism evidence="2">
    <name type="scientific">Attheya septentrionalis</name>
    <dbReference type="NCBI Taxonomy" id="420275"/>
    <lineage>
        <taxon>Eukaryota</taxon>
        <taxon>Sar</taxon>
        <taxon>Stramenopiles</taxon>
        <taxon>Ochrophyta</taxon>
        <taxon>Bacillariophyta</taxon>
        <taxon>Coscinodiscophyceae</taxon>
        <taxon>Chaetocerotophycidae</taxon>
        <taxon>Chaetocerotales</taxon>
        <taxon>Attheyaceae</taxon>
        <taxon>Attheya</taxon>
    </lineage>
</organism>
<accession>A0A7S2XKT6</accession>
<dbReference type="PANTHER" id="PTHR15657:SF1">
    <property type="entry name" value="THYROID TRANSCRIPTION FACTOR 1-ASSOCIATED PROTEIN 26"/>
    <property type="match status" value="1"/>
</dbReference>
<evidence type="ECO:0000256" key="1">
    <source>
        <dbReference type="SAM" id="MobiDB-lite"/>
    </source>
</evidence>
<dbReference type="GO" id="GO:0005634">
    <property type="term" value="C:nucleus"/>
    <property type="evidence" value="ECO:0007669"/>
    <property type="project" value="TreeGrafter"/>
</dbReference>
<evidence type="ECO:0008006" key="3">
    <source>
        <dbReference type="Google" id="ProtNLM"/>
    </source>
</evidence>
<feature type="compositionally biased region" description="Basic and acidic residues" evidence="1">
    <location>
        <begin position="120"/>
        <end position="153"/>
    </location>
</feature>
<evidence type="ECO:0000313" key="2">
    <source>
        <dbReference type="EMBL" id="CAD9814052.1"/>
    </source>
</evidence>
<feature type="region of interest" description="Disordered" evidence="1">
    <location>
        <begin position="29"/>
        <end position="154"/>
    </location>
</feature>
<dbReference type="InterPro" id="IPR013730">
    <property type="entry name" value="Fyv7/TAP26"/>
</dbReference>
<dbReference type="AlphaFoldDB" id="A0A7S2XKT6"/>
<dbReference type="EMBL" id="HBHQ01008744">
    <property type="protein sequence ID" value="CAD9814052.1"/>
    <property type="molecule type" value="Transcribed_RNA"/>
</dbReference>
<protein>
    <recommendedName>
        <fullName evidence="3">rRNA-processing protein FYV7</fullName>
    </recommendedName>
</protein>
<gene>
    <name evidence="2" type="ORF">ASEP1449_LOCUS5877</name>
</gene>
<sequence>MSSSGTSNHANPNSNRRLAVTVTQFAATPKGSIRQLHKFRDKKQKEGQHRAKLLRGYQKVMKKEGYEAGTGASRKRRDPTSTRREEQDDDDDDDNKDPKKESRPEDEESAPTGKRRKKMVKSDPFAKARQKAQEAKEGRQKAQEGRAQRDVEVAQKLVARKKRGKLLRQRTKRGQPVMKNVITDMLQQIQKTTKP</sequence>
<dbReference type="Pfam" id="PF08524">
    <property type="entry name" value="rRNA_processing"/>
    <property type="match status" value="1"/>
</dbReference>
<proteinExistence type="predicted"/>
<reference evidence="2" key="1">
    <citation type="submission" date="2021-01" db="EMBL/GenBank/DDBJ databases">
        <authorList>
            <person name="Corre E."/>
            <person name="Pelletier E."/>
            <person name="Niang G."/>
            <person name="Scheremetjew M."/>
            <person name="Finn R."/>
            <person name="Kale V."/>
            <person name="Holt S."/>
            <person name="Cochrane G."/>
            <person name="Meng A."/>
            <person name="Brown T."/>
            <person name="Cohen L."/>
        </authorList>
    </citation>
    <scope>NUCLEOTIDE SEQUENCE</scope>
    <source>
        <strain evidence="2">CCMP2084</strain>
    </source>
</reference>
<name>A0A7S2XKT6_9STRA</name>